<evidence type="ECO:0000256" key="4">
    <source>
        <dbReference type="ARBA" id="ARBA00022989"/>
    </source>
</evidence>
<evidence type="ECO:0000256" key="2">
    <source>
        <dbReference type="ARBA" id="ARBA00008034"/>
    </source>
</evidence>
<gene>
    <name evidence="8" type="ORF">SAMN03097708_01321</name>
</gene>
<comment type="subcellular location">
    <subcellularLocation>
        <location evidence="6">Cell membrane</location>
        <topology evidence="6">Multi-pass membrane protein</topology>
    </subcellularLocation>
    <subcellularLocation>
        <location evidence="1">Membrane</location>
        <topology evidence="1">Multi-pass membrane protein</topology>
    </subcellularLocation>
</comment>
<keyword evidence="6" id="KW-0813">Transport</keyword>
<reference evidence="8 9" key="1">
    <citation type="submission" date="2016-10" db="EMBL/GenBank/DDBJ databases">
        <authorList>
            <person name="de Groot N.N."/>
        </authorList>
    </citation>
    <scope>NUCLEOTIDE SEQUENCE [LARGE SCALE GENOMIC DNA]</scope>
    <source>
        <strain evidence="8 9">HLD2</strain>
    </source>
</reference>
<keyword evidence="4 7" id="KW-1133">Transmembrane helix</keyword>
<keyword evidence="5 7" id="KW-0472">Membrane</keyword>
<protein>
    <submittedName>
        <fullName evidence="8">Zinc transport system permease protein</fullName>
    </submittedName>
</protein>
<keyword evidence="3 6" id="KW-0812">Transmembrane</keyword>
<evidence type="ECO:0000256" key="5">
    <source>
        <dbReference type="ARBA" id="ARBA00023136"/>
    </source>
</evidence>
<sequence length="266" mass="28305">MNPDALIDPLFQTPFLVGLILAAVLPIVGVLLRLRNEWLAALGLAHLSGASALAGLAFGIPAVAGAPVGAVAGALLKTLGRFRGNSFYAVMILVGWSATLLLATNTILGSSMGHALIEGQIYFAGTAQLLATSLFLLSTIALLPKLMPYLIRAEFFPALGHNTRHRFAWRWPLAFDLLAALGMAVGTGTIGLMGAFALVFLPAWLAFRTAPSWRGTLIIALVTGTLGYLMAFALALYFDQPFGPVLVALLFILMALIEMARHFRSM</sequence>
<dbReference type="EMBL" id="FMWD01000003">
    <property type="protein sequence ID" value="SCZ56270.1"/>
    <property type="molecule type" value="Genomic_DNA"/>
</dbReference>
<feature type="transmembrane region" description="Helical" evidence="7">
    <location>
        <begin position="12"/>
        <end position="32"/>
    </location>
</feature>
<evidence type="ECO:0000256" key="7">
    <source>
        <dbReference type="SAM" id="Phobius"/>
    </source>
</evidence>
<name>A0A1G5Q486_9GAMM</name>
<dbReference type="GO" id="GO:0043190">
    <property type="term" value="C:ATP-binding cassette (ABC) transporter complex"/>
    <property type="evidence" value="ECO:0007669"/>
    <property type="project" value="InterPro"/>
</dbReference>
<organism evidence="8 9">
    <name type="scientific">Thiohalomonas denitrificans</name>
    <dbReference type="NCBI Taxonomy" id="415747"/>
    <lineage>
        <taxon>Bacteria</taxon>
        <taxon>Pseudomonadati</taxon>
        <taxon>Pseudomonadota</taxon>
        <taxon>Gammaproteobacteria</taxon>
        <taxon>Thiohalomonadales</taxon>
        <taxon>Thiohalomonadaceae</taxon>
        <taxon>Thiohalomonas</taxon>
    </lineage>
</organism>
<proteinExistence type="inferred from homology"/>
<dbReference type="OrthoDB" id="9180660at2"/>
<feature type="transmembrane region" description="Helical" evidence="7">
    <location>
        <begin position="242"/>
        <end position="260"/>
    </location>
</feature>
<evidence type="ECO:0000256" key="3">
    <source>
        <dbReference type="ARBA" id="ARBA00022692"/>
    </source>
</evidence>
<feature type="transmembrane region" description="Helical" evidence="7">
    <location>
        <begin position="177"/>
        <end position="205"/>
    </location>
</feature>
<comment type="similarity">
    <text evidence="2 6">Belongs to the ABC-3 integral membrane protein family.</text>
</comment>
<dbReference type="GO" id="GO:0055085">
    <property type="term" value="P:transmembrane transport"/>
    <property type="evidence" value="ECO:0007669"/>
    <property type="project" value="InterPro"/>
</dbReference>
<evidence type="ECO:0000256" key="6">
    <source>
        <dbReference type="RuleBase" id="RU003943"/>
    </source>
</evidence>
<evidence type="ECO:0000313" key="9">
    <source>
        <dbReference type="Proteomes" id="UP000199648"/>
    </source>
</evidence>
<dbReference type="STRING" id="415747.SAMN03097708_01321"/>
<dbReference type="AlphaFoldDB" id="A0A1G5Q486"/>
<dbReference type="InterPro" id="IPR001626">
    <property type="entry name" value="ABC_TroCD"/>
</dbReference>
<dbReference type="Pfam" id="PF00950">
    <property type="entry name" value="ABC-3"/>
    <property type="match status" value="1"/>
</dbReference>
<feature type="transmembrane region" description="Helical" evidence="7">
    <location>
        <begin position="53"/>
        <end position="75"/>
    </location>
</feature>
<dbReference type="RefSeq" id="WP_092994235.1">
    <property type="nucleotide sequence ID" value="NZ_FMWD01000003.1"/>
</dbReference>
<accession>A0A1G5Q486</accession>
<feature type="transmembrane region" description="Helical" evidence="7">
    <location>
        <begin position="121"/>
        <end position="143"/>
    </location>
</feature>
<evidence type="ECO:0000313" key="8">
    <source>
        <dbReference type="EMBL" id="SCZ56270.1"/>
    </source>
</evidence>
<feature type="transmembrane region" description="Helical" evidence="7">
    <location>
        <begin position="87"/>
        <end position="109"/>
    </location>
</feature>
<evidence type="ECO:0000256" key="1">
    <source>
        <dbReference type="ARBA" id="ARBA00004141"/>
    </source>
</evidence>
<dbReference type="Proteomes" id="UP000199648">
    <property type="component" value="Unassembled WGS sequence"/>
</dbReference>
<keyword evidence="9" id="KW-1185">Reference proteome</keyword>
<feature type="transmembrane region" description="Helical" evidence="7">
    <location>
        <begin position="217"/>
        <end position="236"/>
    </location>
</feature>
<dbReference type="InterPro" id="IPR037294">
    <property type="entry name" value="ABC_BtuC-like"/>
</dbReference>
<dbReference type="SUPFAM" id="SSF81345">
    <property type="entry name" value="ABC transporter involved in vitamin B12 uptake, BtuC"/>
    <property type="match status" value="1"/>
</dbReference>